<dbReference type="EMBL" id="MTYJ01000069">
    <property type="protein sequence ID" value="OQV16853.1"/>
    <property type="molecule type" value="Genomic_DNA"/>
</dbReference>
<keyword evidence="1" id="KW-0732">Signal</keyword>
<sequence length="184" mass="20612">MALLYFLALSTLVITVAADSMRVEFQLTKLENPEGILYNGKKCDIGSKCDPRLSGYVDTDKPLNAWPGSKPVSQFTKIFESDDQDSASVNKIVSRDVCVGSSFNKGNLRVDLVDKDVTTTEQIEQFECMSGRDVRIREAAAVWSTEKPCESKFNPNKVKLMYKWRAFNVPDRECGRPVGSSKRV</sequence>
<comment type="caution">
    <text evidence="2">The sequence shown here is derived from an EMBL/GenBank/DDBJ whole genome shotgun (WGS) entry which is preliminary data.</text>
</comment>
<proteinExistence type="predicted"/>
<gene>
    <name evidence="2" type="ORF">BV898_09025</name>
</gene>
<reference evidence="3" key="1">
    <citation type="submission" date="2017-01" db="EMBL/GenBank/DDBJ databases">
        <title>Comparative genomics of anhydrobiosis in the tardigrade Hypsibius dujardini.</title>
        <authorList>
            <person name="Yoshida Y."/>
            <person name="Koutsovoulos G."/>
            <person name="Laetsch D."/>
            <person name="Stevens L."/>
            <person name="Kumar S."/>
            <person name="Horikawa D."/>
            <person name="Ishino K."/>
            <person name="Komine S."/>
            <person name="Tomita M."/>
            <person name="Blaxter M."/>
            <person name="Arakawa K."/>
        </authorList>
    </citation>
    <scope>NUCLEOTIDE SEQUENCE [LARGE SCALE GENOMIC DNA]</scope>
    <source>
        <strain evidence="3">Z151</strain>
    </source>
</reference>
<feature type="chain" id="PRO_5013161993" description="Secreted protein" evidence="1">
    <location>
        <begin position="19"/>
        <end position="184"/>
    </location>
</feature>
<evidence type="ECO:0000256" key="1">
    <source>
        <dbReference type="SAM" id="SignalP"/>
    </source>
</evidence>
<name>A0A1W0WP03_HYPEX</name>
<dbReference type="AlphaFoldDB" id="A0A1W0WP03"/>
<evidence type="ECO:0000313" key="2">
    <source>
        <dbReference type="EMBL" id="OQV16853.1"/>
    </source>
</evidence>
<feature type="signal peptide" evidence="1">
    <location>
        <begin position="1"/>
        <end position="18"/>
    </location>
</feature>
<evidence type="ECO:0000313" key="3">
    <source>
        <dbReference type="Proteomes" id="UP000192578"/>
    </source>
</evidence>
<dbReference type="Proteomes" id="UP000192578">
    <property type="component" value="Unassembled WGS sequence"/>
</dbReference>
<dbReference type="OrthoDB" id="10042841at2759"/>
<accession>A0A1W0WP03</accession>
<protein>
    <recommendedName>
        <fullName evidence="4">Secreted protein</fullName>
    </recommendedName>
</protein>
<evidence type="ECO:0008006" key="4">
    <source>
        <dbReference type="Google" id="ProtNLM"/>
    </source>
</evidence>
<keyword evidence="3" id="KW-1185">Reference proteome</keyword>
<organism evidence="2 3">
    <name type="scientific">Hypsibius exemplaris</name>
    <name type="common">Freshwater tardigrade</name>
    <dbReference type="NCBI Taxonomy" id="2072580"/>
    <lineage>
        <taxon>Eukaryota</taxon>
        <taxon>Metazoa</taxon>
        <taxon>Ecdysozoa</taxon>
        <taxon>Tardigrada</taxon>
        <taxon>Eutardigrada</taxon>
        <taxon>Parachela</taxon>
        <taxon>Hypsibioidea</taxon>
        <taxon>Hypsibiidae</taxon>
        <taxon>Hypsibius</taxon>
    </lineage>
</organism>